<evidence type="ECO:0000313" key="8">
    <source>
        <dbReference type="Proteomes" id="UP000192455"/>
    </source>
</evidence>
<keyword evidence="2 5" id="KW-0812">Transmembrane</keyword>
<evidence type="ECO:0000256" key="5">
    <source>
        <dbReference type="SAM" id="Phobius"/>
    </source>
</evidence>
<keyword evidence="4 5" id="KW-0472">Membrane</keyword>
<evidence type="ECO:0000259" key="6">
    <source>
        <dbReference type="Pfam" id="PF04893"/>
    </source>
</evidence>
<evidence type="ECO:0000256" key="4">
    <source>
        <dbReference type="ARBA" id="ARBA00023136"/>
    </source>
</evidence>
<accession>A0A1R3WII5</accession>
<feature type="transmembrane region" description="Helical" evidence="5">
    <location>
        <begin position="131"/>
        <end position="151"/>
    </location>
</feature>
<dbReference type="AlphaFoldDB" id="A0A1R3WII5"/>
<protein>
    <submittedName>
        <fullName evidence="7">Yip1 domain-containing protein</fullName>
    </submittedName>
</protein>
<feature type="transmembrane region" description="Helical" evidence="5">
    <location>
        <begin position="103"/>
        <end position="125"/>
    </location>
</feature>
<organism evidence="7 8">
    <name type="scientific">Pontibaca methylaminivorans</name>
    <dbReference type="NCBI Taxonomy" id="515897"/>
    <lineage>
        <taxon>Bacteria</taxon>
        <taxon>Pseudomonadati</taxon>
        <taxon>Pseudomonadota</taxon>
        <taxon>Alphaproteobacteria</taxon>
        <taxon>Rhodobacterales</taxon>
        <taxon>Roseobacteraceae</taxon>
        <taxon>Pontibaca</taxon>
    </lineage>
</organism>
<evidence type="ECO:0000256" key="1">
    <source>
        <dbReference type="ARBA" id="ARBA00004141"/>
    </source>
</evidence>
<proteinExistence type="predicted"/>
<dbReference type="InterPro" id="IPR006977">
    <property type="entry name" value="Yip1_dom"/>
</dbReference>
<reference evidence="7 8" key="1">
    <citation type="submission" date="2017-01" db="EMBL/GenBank/DDBJ databases">
        <authorList>
            <person name="Mah S.A."/>
            <person name="Swanson W.J."/>
            <person name="Moy G.W."/>
            <person name="Vacquier V.D."/>
        </authorList>
    </citation>
    <scope>NUCLEOTIDE SEQUENCE [LARGE SCALE GENOMIC DNA]</scope>
    <source>
        <strain evidence="7 8">DSM 21219</strain>
    </source>
</reference>
<gene>
    <name evidence="7" type="ORF">SAMN05421849_0854</name>
</gene>
<dbReference type="OrthoDB" id="7872013at2"/>
<feature type="transmembrane region" description="Helical" evidence="5">
    <location>
        <begin position="68"/>
        <end position="91"/>
    </location>
</feature>
<feature type="transmembrane region" description="Helical" evidence="5">
    <location>
        <begin position="163"/>
        <end position="190"/>
    </location>
</feature>
<keyword evidence="8" id="KW-1185">Reference proteome</keyword>
<dbReference type="STRING" id="515897.SAMN05421849_0854"/>
<sequence length="196" mass="20685">MIAINWNMLILQTLARPAEAAKALIGLRLAPMVLWTALFLVAVLNAFLFALSGVLLPPPPEFAAMLPSPFFFLLIVTVTLVLSVVAVHRAGRMIGGTGTLEDILVLVVWLQALRLGVQVLALVLALAVPPLSALVVFAALFYGIFIMLHFINQAHGFGSLLRAAGVLIVSALVGLLAVSLLLSVVGSSILEAPVHV</sequence>
<evidence type="ECO:0000313" key="7">
    <source>
        <dbReference type="EMBL" id="SIT77919.1"/>
    </source>
</evidence>
<feature type="domain" description="Yip1" evidence="6">
    <location>
        <begin position="12"/>
        <end position="180"/>
    </location>
</feature>
<evidence type="ECO:0000256" key="3">
    <source>
        <dbReference type="ARBA" id="ARBA00022989"/>
    </source>
</evidence>
<dbReference type="RefSeq" id="WP_076647820.1">
    <property type="nucleotide sequence ID" value="NZ_FTPS01000001.1"/>
</dbReference>
<dbReference type="Proteomes" id="UP000192455">
    <property type="component" value="Unassembled WGS sequence"/>
</dbReference>
<evidence type="ECO:0000256" key="2">
    <source>
        <dbReference type="ARBA" id="ARBA00022692"/>
    </source>
</evidence>
<keyword evidence="3 5" id="KW-1133">Transmembrane helix</keyword>
<comment type="subcellular location">
    <subcellularLocation>
        <location evidence="1">Membrane</location>
        <topology evidence="1">Multi-pass membrane protein</topology>
    </subcellularLocation>
</comment>
<name>A0A1R3WII5_9RHOB</name>
<feature type="transmembrane region" description="Helical" evidence="5">
    <location>
        <begin position="32"/>
        <end position="56"/>
    </location>
</feature>
<dbReference type="GO" id="GO:0016020">
    <property type="term" value="C:membrane"/>
    <property type="evidence" value="ECO:0007669"/>
    <property type="project" value="UniProtKB-SubCell"/>
</dbReference>
<dbReference type="Pfam" id="PF04893">
    <property type="entry name" value="Yip1"/>
    <property type="match status" value="1"/>
</dbReference>
<dbReference type="EMBL" id="FTPS01000001">
    <property type="protein sequence ID" value="SIT77919.1"/>
    <property type="molecule type" value="Genomic_DNA"/>
</dbReference>